<name>A0A914AW63_PATMI</name>
<dbReference type="GO" id="GO:0006302">
    <property type="term" value="P:double-strand break repair"/>
    <property type="evidence" value="ECO:0007669"/>
    <property type="project" value="TreeGrafter"/>
</dbReference>
<dbReference type="GO" id="GO:0070552">
    <property type="term" value="C:BRISC complex"/>
    <property type="evidence" value="ECO:0007669"/>
    <property type="project" value="InterPro"/>
</dbReference>
<dbReference type="GO" id="GO:0070531">
    <property type="term" value="C:BRCA1-A complex"/>
    <property type="evidence" value="ECO:0007669"/>
    <property type="project" value="InterPro"/>
</dbReference>
<dbReference type="AlphaFoldDB" id="A0A914AW63"/>
<feature type="region of interest" description="Disordered" evidence="6">
    <location>
        <begin position="18"/>
        <end position="53"/>
    </location>
</feature>
<keyword evidence="5" id="KW-0539">Nucleus</keyword>
<dbReference type="GO" id="GO:0007095">
    <property type="term" value="P:mitotic G2 DNA damage checkpoint signaling"/>
    <property type="evidence" value="ECO:0007669"/>
    <property type="project" value="TreeGrafter"/>
</dbReference>
<dbReference type="EnsemblMetazoa" id="XM_038212064.1">
    <property type="protein sequence ID" value="XP_038067992.1"/>
    <property type="gene ID" value="LOC119737604"/>
</dbReference>
<evidence type="ECO:0000256" key="6">
    <source>
        <dbReference type="SAM" id="MobiDB-lite"/>
    </source>
</evidence>
<protein>
    <recommendedName>
        <fullName evidence="9">BRISC and BRCA1-A complex member 1</fullName>
    </recommendedName>
</protein>
<dbReference type="OMA" id="REYDIID"/>
<evidence type="ECO:0000313" key="7">
    <source>
        <dbReference type="EnsemblMetazoa" id="XP_038067992.1"/>
    </source>
</evidence>
<accession>A0A914AW63</accession>
<keyword evidence="2" id="KW-0963">Cytoplasm</keyword>
<evidence type="ECO:0000256" key="5">
    <source>
        <dbReference type="ARBA" id="ARBA00023242"/>
    </source>
</evidence>
<evidence type="ECO:0000256" key="4">
    <source>
        <dbReference type="ARBA" id="ARBA00023204"/>
    </source>
</evidence>
<dbReference type="Proteomes" id="UP000887568">
    <property type="component" value="Unplaced"/>
</dbReference>
<reference evidence="7" key="1">
    <citation type="submission" date="2022-11" db="UniProtKB">
        <authorList>
            <consortium name="EnsemblMetazoa"/>
        </authorList>
    </citation>
    <scope>IDENTIFICATION</scope>
</reference>
<comment type="subcellular location">
    <subcellularLocation>
        <location evidence="1">Nucleus</location>
    </subcellularLocation>
</comment>
<dbReference type="PANTHER" id="PTHR15660:SF1">
    <property type="entry name" value="BRISC AND BRCA1-A COMPLEX MEMBER 1"/>
    <property type="match status" value="1"/>
</dbReference>
<keyword evidence="3" id="KW-0227">DNA damage</keyword>
<dbReference type="GO" id="GO:0016604">
    <property type="term" value="C:nuclear body"/>
    <property type="evidence" value="ECO:0007669"/>
    <property type="project" value="TreeGrafter"/>
</dbReference>
<keyword evidence="8" id="KW-1185">Reference proteome</keyword>
<evidence type="ECO:0008006" key="9">
    <source>
        <dbReference type="Google" id="ProtNLM"/>
    </source>
</evidence>
<dbReference type="InterPro" id="IPR026126">
    <property type="entry name" value="BABAM1"/>
</dbReference>
<dbReference type="RefSeq" id="XP_038067992.1">
    <property type="nucleotide sequence ID" value="XM_038212064.1"/>
</dbReference>
<organism evidence="7 8">
    <name type="scientific">Patiria miniata</name>
    <name type="common">Bat star</name>
    <name type="synonym">Asterina miniata</name>
    <dbReference type="NCBI Taxonomy" id="46514"/>
    <lineage>
        <taxon>Eukaryota</taxon>
        <taxon>Metazoa</taxon>
        <taxon>Echinodermata</taxon>
        <taxon>Eleutherozoa</taxon>
        <taxon>Asterozoa</taxon>
        <taxon>Asteroidea</taxon>
        <taxon>Valvatacea</taxon>
        <taxon>Valvatida</taxon>
        <taxon>Asterinidae</taxon>
        <taxon>Patiria</taxon>
    </lineage>
</organism>
<keyword evidence="4" id="KW-0234">DNA repair</keyword>
<feature type="compositionally biased region" description="Low complexity" evidence="6">
    <location>
        <begin position="42"/>
        <end position="51"/>
    </location>
</feature>
<dbReference type="GeneID" id="119737604"/>
<dbReference type="GO" id="GO:0045739">
    <property type="term" value="P:positive regulation of DNA repair"/>
    <property type="evidence" value="ECO:0007669"/>
    <property type="project" value="InterPro"/>
</dbReference>
<sequence length="409" mass="45996">MNLLEEISFGKSYADFIPTKKSTNKSSKMSDRRSPVPPACPVPQVAPQQAEPTREYDIIDDDAVASTEHGVTSGSNARLGRRVLGQVGQSLHASADMIFRKGGYAGEDEDATQETQSNRSIERDKSECVTALARHPVMPGESEREVHDQLSSHGNEMEFGSAIHEPEPDVPALNLPHVNCPEKIVICIDLATEVNRLPFVTKDGSAHQPLEMIKKALNLFVETKSAINAKHEFALVLLQESALWIQDFTSDVDEFVNVLLDLTNDTTECERCDLSSLFDVIHEKVQPPVIDDIECLPPPYIIRTLFVYGRSNCIPELNGIGENDQSQMSLSSSPYFFFDVFYVHEPPTEDNFCKEIYDVFLNLDIHNTSYIHEVGRDSSMLRHKMAMLIAHPLQRPQQTQCEYKIFRDE</sequence>
<dbReference type="PANTHER" id="PTHR15660">
    <property type="entry name" value="BRISC AND BRCA1-A COMPLEX MEMBER 1"/>
    <property type="match status" value="1"/>
</dbReference>
<evidence type="ECO:0000256" key="1">
    <source>
        <dbReference type="ARBA" id="ARBA00004123"/>
    </source>
</evidence>
<evidence type="ECO:0000256" key="3">
    <source>
        <dbReference type="ARBA" id="ARBA00022763"/>
    </source>
</evidence>
<dbReference type="OrthoDB" id="547311at2759"/>
<proteinExistence type="predicted"/>
<feature type="region of interest" description="Disordered" evidence="6">
    <location>
        <begin position="104"/>
        <end position="125"/>
    </location>
</feature>
<dbReference type="CDD" id="cd21502">
    <property type="entry name" value="vWA_BABAM1"/>
    <property type="match status" value="1"/>
</dbReference>
<evidence type="ECO:0000256" key="2">
    <source>
        <dbReference type="ARBA" id="ARBA00022490"/>
    </source>
</evidence>
<evidence type="ECO:0000313" key="8">
    <source>
        <dbReference type="Proteomes" id="UP000887568"/>
    </source>
</evidence>